<evidence type="ECO:0000313" key="2">
    <source>
        <dbReference type="EMBL" id="TSE32988.1"/>
    </source>
</evidence>
<dbReference type="CDD" id="cd04859">
    <property type="entry name" value="Prim_Pol"/>
    <property type="match status" value="1"/>
</dbReference>
<dbReference type="AlphaFoldDB" id="A0A554XAZ2"/>
<dbReference type="SMART" id="SM00943">
    <property type="entry name" value="Prim-Pol"/>
    <property type="match status" value="1"/>
</dbReference>
<name>A0A554XAZ2_9BURK</name>
<sequence length="826" mass="89502">MTDTKMLEAALSYARLGWHVFPCWWPEQRHDGKWRCACGNDECKSPAKHPIGALVPGGQNNATTDEETIRAWWSRYPQANIAVALAASGLCAVDVDPRNGGLETVELLEAKFGSLQSDVMQFTGGGGWHSVFQLPRDASSLPGRLGPGVDFKINGYIMGDPSLHVSGKRYGWEASSDPREGVVPSPLPDWVRSMASAAPAHHTAGDGVGSRYLGPTVVEDLQSALEAVPSDDRDLWVRFCLALKPCGQQGWALWDAWSRKSVKYDPVDAARVWYTARPRGEIGYETIFAVAQEHGWKNPARTQPAAPVAAAPVADEPAAEVAGQRFDEALPPCPVDAVNRLAAWVEARSDQAHPLVCQAVALSIVSAAAARRYVSEHGDPASLYLGIIAPAASFGRTAFSAAEDALMLSGLSEMVRGVRISSPQQLFSSLYNAPALYYLADDWGEQMYFARRQPSGLLGHTMSIINGRIWAAPAQIALDNWAEVGLGRARSEEEGPRPILQRPTLNLLALIAGSQVEQTLRRSELSRGAVDSMVFVCAEDPARWTDRPSQRERPLDAAVHETLRRLRGFGPGETALTHEQLFGGLAVVVPAMKTVRVTGDLQGAQMALAQAYAQRGPLARMLSAGARRNMARICTALAAAANPDDPIVTEPMVEWASAFIRQALEATLRVFRDRGGAEDGETGRPSVYHKVESFLRDCGSHGASKRELVKGVRMFRELADDKRDELLERIAKDGVAVVLSKKGVRGHRYVLAEFCQQGEQSPTSPTNADNVSAIALDAKSLTAKEISEQSPTPTFADASLYKEMNTPYRSASAMSAIANFPYESNG</sequence>
<dbReference type="InterPro" id="IPR015330">
    <property type="entry name" value="DNA_primase/pol_bifunc_N"/>
</dbReference>
<dbReference type="Pfam" id="PF08707">
    <property type="entry name" value="PriCT_2"/>
    <property type="match status" value="1"/>
</dbReference>
<protein>
    <recommendedName>
        <fullName evidence="1">DNA primase/polymerase bifunctional N-terminal domain-containing protein</fullName>
    </recommendedName>
</protein>
<dbReference type="InterPro" id="IPR014819">
    <property type="entry name" value="PriCT_2"/>
</dbReference>
<dbReference type="SUPFAM" id="SSF56747">
    <property type="entry name" value="Prim-pol domain"/>
    <property type="match status" value="1"/>
</dbReference>
<reference evidence="2 3" key="1">
    <citation type="submission" date="2019-07" db="EMBL/GenBank/DDBJ databases">
        <title>Tepidimonas taiwanensis I1-1 draft genome.</title>
        <authorList>
            <person name="Da Costa M.S."/>
            <person name="Froufe H.J.C."/>
            <person name="Egas C."/>
            <person name="Albuquerque L."/>
        </authorList>
    </citation>
    <scope>NUCLEOTIDE SEQUENCE [LARGE SCALE GENOMIC DNA]</scope>
    <source>
        <strain evidence="2 3">I1-1</strain>
    </source>
</reference>
<organism evidence="2 3">
    <name type="scientific">Tepidimonas taiwanensis</name>
    <dbReference type="NCBI Taxonomy" id="307486"/>
    <lineage>
        <taxon>Bacteria</taxon>
        <taxon>Pseudomonadati</taxon>
        <taxon>Pseudomonadota</taxon>
        <taxon>Betaproteobacteria</taxon>
        <taxon>Burkholderiales</taxon>
        <taxon>Tepidimonas</taxon>
    </lineage>
</organism>
<gene>
    <name evidence="2" type="ORF">Ttaiw_00849</name>
</gene>
<evidence type="ECO:0000313" key="3">
    <source>
        <dbReference type="Proteomes" id="UP000317763"/>
    </source>
</evidence>
<dbReference type="Pfam" id="PF09250">
    <property type="entry name" value="Prim-Pol"/>
    <property type="match status" value="1"/>
</dbReference>
<proteinExistence type="predicted"/>
<feature type="domain" description="DNA primase/polymerase bifunctional N-terminal" evidence="1">
    <location>
        <begin position="10"/>
        <end position="191"/>
    </location>
</feature>
<dbReference type="EMBL" id="VJOM01000006">
    <property type="protein sequence ID" value="TSE32988.1"/>
    <property type="molecule type" value="Genomic_DNA"/>
</dbReference>
<dbReference type="Proteomes" id="UP000317763">
    <property type="component" value="Unassembled WGS sequence"/>
</dbReference>
<evidence type="ECO:0000259" key="1">
    <source>
        <dbReference type="SMART" id="SM00943"/>
    </source>
</evidence>
<comment type="caution">
    <text evidence="2">The sequence shown here is derived from an EMBL/GenBank/DDBJ whole genome shotgun (WGS) entry which is preliminary data.</text>
</comment>
<keyword evidence="3" id="KW-1185">Reference proteome</keyword>
<dbReference type="GO" id="GO:0016817">
    <property type="term" value="F:hydrolase activity, acting on acid anhydrides"/>
    <property type="evidence" value="ECO:0007669"/>
    <property type="project" value="InterPro"/>
</dbReference>
<accession>A0A554XAZ2</accession>
<dbReference type="RefSeq" id="WP_185974875.1">
    <property type="nucleotide sequence ID" value="NZ_CP083911.1"/>
</dbReference>